<protein>
    <recommendedName>
        <fullName evidence="3">Strictosidine synthase conserved region domain-containing protein</fullName>
    </recommendedName>
</protein>
<dbReference type="Proteomes" id="UP001157974">
    <property type="component" value="Unassembled WGS sequence"/>
</dbReference>
<name>A0AAV8UTA4_9RHOD</name>
<accession>A0AAV8UTA4</accession>
<comment type="caution">
    <text evidence="1">The sequence shown here is derived from an EMBL/GenBank/DDBJ whole genome shotgun (WGS) entry which is preliminary data.</text>
</comment>
<organism evidence="1 2">
    <name type="scientific">Rhodosorus marinus</name>
    <dbReference type="NCBI Taxonomy" id="101924"/>
    <lineage>
        <taxon>Eukaryota</taxon>
        <taxon>Rhodophyta</taxon>
        <taxon>Stylonematophyceae</taxon>
        <taxon>Stylonematales</taxon>
        <taxon>Stylonemataceae</taxon>
        <taxon>Rhodosorus</taxon>
    </lineage>
</organism>
<sequence length="407" mass="44130">MVLLDGVQNGISLKQALAINADRTPTWAFESCRRCSGYQSVIGEMKTVKKAVLLLLLATVTAHEVPSLVPVDGGSLLVGDFIPEGIVDVEGGFILSSVADPGLPVFVNRHTGEAKTIDLEEDTEDDVFSTLGLDTAHKGTVLLAVNLEVFPTFESQLAGEPLPENLRDGRVAIINLQKKTARSVVLENSISPNDIAYHEGEGSAYVTDTFARKVYKIDDILSRRPQISIFASGPLLEVDVFGPNGVVYSKSTGALISVTDGAASRIVVARPLKFGLAPLMYQTRFLSMELDPITEFDADLVGNGFDGVLFGYTDEGEEDLKQLYVISAQLVLRLYSTDKFATARVIQSWEVPTSECMQMTTAVLRRATLNIVCSQGFGPGPYPIKRIHVAPLWYLLGEVDPFAAVCQ</sequence>
<proteinExistence type="predicted"/>
<gene>
    <name evidence="1" type="ORF">NDN08_002253</name>
</gene>
<dbReference type="EMBL" id="JAMWBK010000004">
    <property type="protein sequence ID" value="KAJ8905748.1"/>
    <property type="molecule type" value="Genomic_DNA"/>
</dbReference>
<evidence type="ECO:0008006" key="3">
    <source>
        <dbReference type="Google" id="ProtNLM"/>
    </source>
</evidence>
<dbReference type="SUPFAM" id="SSF101898">
    <property type="entry name" value="NHL repeat"/>
    <property type="match status" value="1"/>
</dbReference>
<evidence type="ECO:0000313" key="1">
    <source>
        <dbReference type="EMBL" id="KAJ8905748.1"/>
    </source>
</evidence>
<evidence type="ECO:0000313" key="2">
    <source>
        <dbReference type="Proteomes" id="UP001157974"/>
    </source>
</evidence>
<reference evidence="1 2" key="1">
    <citation type="journal article" date="2023" name="Nat. Commun.">
        <title>Origin of minicircular mitochondrial genomes in red algae.</title>
        <authorList>
            <person name="Lee Y."/>
            <person name="Cho C.H."/>
            <person name="Lee Y.M."/>
            <person name="Park S.I."/>
            <person name="Yang J.H."/>
            <person name="West J.A."/>
            <person name="Bhattacharya D."/>
            <person name="Yoon H.S."/>
        </authorList>
    </citation>
    <scope>NUCLEOTIDE SEQUENCE [LARGE SCALE GENOMIC DNA]</scope>
    <source>
        <strain evidence="1 2">CCMP1338</strain>
        <tissue evidence="1">Whole cell</tissue>
    </source>
</reference>
<keyword evidence="2" id="KW-1185">Reference proteome</keyword>
<dbReference type="AlphaFoldDB" id="A0AAV8UTA4"/>